<dbReference type="InterPro" id="IPR011545">
    <property type="entry name" value="DEAD/DEAH_box_helicase_dom"/>
</dbReference>
<dbReference type="Gene3D" id="3.40.50.300">
    <property type="entry name" value="P-loop containing nucleotide triphosphate hydrolases"/>
    <property type="match status" value="3"/>
</dbReference>
<keyword evidence="1" id="KW-0547">Nucleotide-binding</keyword>
<dbReference type="InterPro" id="IPR001650">
    <property type="entry name" value="Helicase_C-like"/>
</dbReference>
<dbReference type="GO" id="GO:0003676">
    <property type="term" value="F:nucleic acid binding"/>
    <property type="evidence" value="ECO:0007669"/>
    <property type="project" value="InterPro"/>
</dbReference>
<sequence length="1821" mass="200136">MNDVSIHGLAQELRDTLIGYIEATYHISDADLLRQRTTSLESLGVIHQAPFLESTPRYLTELRFEQIAGLHPAALEALMVLATRNSHGKSVLFNPPYVHQADAIANGAVAGKNLVIMTGTGSGKTESFLMPVLCKLAAEARDRPNHFEMAAVRTMVLYPMNALVNDQLSRLRSMFGDPRIVSLFTSWAGRPARFARYTSRTPYAGIRTSKGDQRSLKSFGDFYVALAEKAAAGDGDSIALVTDLKTRGKWPAKPDVAAWYGAPGSRWTNAAGRPKRAVTLPADAELITRHEVQAAPADVIVTNYSMLEYMLMRPVERDIFEGTAAWLAASPLNRFTLILDEAHLYRGAAGTEVALLVRRLRDRLGIDNRQFQVICSTASFSSKEGAVAFTAQLTDTPPEQVHPVEGRLARREHARLGTPAEAHLLAGMDLSAFHHGNEQQKRAVVAPLLKLQGITGDGRTAGLLYRALASFGPLDQLVNLTMGYAQPTFELPSMVFPTDDVDVAVAGAATLALSSLASYAKDDDDGPSLLPARVHSFFRGLRGLWICMDPKCTGTSGTVAGRLYTQPRERCEACNAIVLELYTCRYCGTAYARGFSPEPAHPRMIWAEAGTRLRFEQETADPLFPVDLMLSRPLLEHVTPSTFDLLTGEIDFCRPTERTRTVYLAPAPQKSKKSDDEDDEPESISLPGRFSKCGACGESSRYAESPVQDHETKGDQPLQNLISRQLRLQPPSKEATELAPLGGRKVLVFSDSRQVAARLAPVLQDLASKDAVRACLAVGWQQLSAHYPRASLQQLYTATLIGAHMLGVRLRPAREEHRPFDIFDKVGALVRRGDHTSASGMANIMADVSGYDPPVALLAAIVEAIQHGLTGLEALAIGSLGPKRELLPEIEKLPDLAGAATSAAEKHALCVAWVREWRRYGFFLKEMPPEWTTTGAESDIKVRTRGAAFDRFVKLLPDTARKKFKSDWLPWLTKRLCFPSGKHFRLAGMQLSIDLGGEWARCDVCKVPQRRWAAVAVCLKCKSPQVAAFDPDTDEYFQRRKGFYRRPIMAALRGDLDASPLALIAAEHTAQLNAAEPEDVFSKGERNELLFQDVIVPSDDESGLPLPAVDVLSSTTTMEVGIDIGQLSGVALRNMPPSRANYQQRAGRAGRRANALASVIAFSGSDTHDEHFFTEPAEMISGRVVDPTLSLDNPEIAQRHLHAFLLQAYLQSKQLVPEAQLFAVLGTVGNFRSHGTPLNIHDLEAFLRGNEPALRARAEHIVPTDVEGEKRDRMLDGMIGTLIVALEKAFDDADDASPAADWIPDFGANADIPEEKEESRPPHPTADSKMLLDRLLYKGVLPRYAFPTDVATFHVFDNTESTSYRARLKYSPSQGMMAALSQYAPGKELWIDHKMYRSGAVYSAMRGERPKAWRAKRLYAECRRCGYSERWSVDGPVEIKQTLDCPACKGEETLGPVRYWFRPPGFAHRQNLEPGVRPDLIIPPSYATRAKLTLRSEEAEGWERVNPRVRVFPARDQLLITNTGPAHEGFEYCARCGLIEASHMPSGVMAANHLKPYPDPDDPYCPGAVAHCIVLGTDFYSDVALLSLSFGEQVRLPPGASVTGVALRTLAEALARAATESVLEIESGEIVAEYRPALTEGGVKGEEAELFLYDTLPGGAGYSRKVASLTPALLAAALQRLEGCAGNCDSSCYRCIRTFRNRPDHGQIDRHVGSALLRYLIDGHLTPFNASRVASAQELLVRDLQRSLDGWTFATEPGIAWIDAMRDSDTARIHIGHPLAVPDGFAHRLGPAGEELVLNELLVRRNLPQAARRVREFLRID</sequence>
<dbReference type="GO" id="GO:0006289">
    <property type="term" value="P:nucleotide-excision repair"/>
    <property type="evidence" value="ECO:0007669"/>
    <property type="project" value="TreeGrafter"/>
</dbReference>
<dbReference type="OrthoDB" id="9815222at2"/>
<evidence type="ECO:0000259" key="4">
    <source>
        <dbReference type="PROSITE" id="PS51192"/>
    </source>
</evidence>
<name>A0A1I4ZRW5_9GAMM</name>
<dbReference type="Pfam" id="PF00270">
    <property type="entry name" value="DEAD"/>
    <property type="match status" value="1"/>
</dbReference>
<dbReference type="PROSITE" id="PS51194">
    <property type="entry name" value="HELICASE_CTER"/>
    <property type="match status" value="1"/>
</dbReference>
<evidence type="ECO:0000313" key="7">
    <source>
        <dbReference type="Proteomes" id="UP000198575"/>
    </source>
</evidence>
<dbReference type="InterPro" id="IPR027417">
    <property type="entry name" value="P-loop_NTPase"/>
</dbReference>
<feature type="region of interest" description="Disordered" evidence="3">
    <location>
        <begin position="663"/>
        <end position="690"/>
    </location>
</feature>
<dbReference type="EMBL" id="FOVF01000028">
    <property type="protein sequence ID" value="SFN52730.1"/>
    <property type="molecule type" value="Genomic_DNA"/>
</dbReference>
<dbReference type="PROSITE" id="PS51192">
    <property type="entry name" value="HELICASE_ATP_BIND_1"/>
    <property type="match status" value="1"/>
</dbReference>
<reference evidence="6 7" key="1">
    <citation type="submission" date="2016-10" db="EMBL/GenBank/DDBJ databases">
        <authorList>
            <person name="de Groot N.N."/>
        </authorList>
    </citation>
    <scope>NUCLEOTIDE SEQUENCE [LARGE SCALE GENOMIC DNA]</scope>
    <source>
        <strain evidence="6 7">CGMCC 1.7659</strain>
    </source>
</reference>
<proteinExistence type="predicted"/>
<organism evidence="6 7">
    <name type="scientific">Dokdonella immobilis</name>
    <dbReference type="NCBI Taxonomy" id="578942"/>
    <lineage>
        <taxon>Bacteria</taxon>
        <taxon>Pseudomonadati</taxon>
        <taxon>Pseudomonadota</taxon>
        <taxon>Gammaproteobacteria</taxon>
        <taxon>Lysobacterales</taxon>
        <taxon>Rhodanobacteraceae</taxon>
        <taxon>Dokdonella</taxon>
    </lineage>
</organism>
<evidence type="ECO:0000256" key="2">
    <source>
        <dbReference type="ARBA" id="ARBA00022840"/>
    </source>
</evidence>
<dbReference type="SMART" id="SM00490">
    <property type="entry name" value="HELICc"/>
    <property type="match status" value="1"/>
</dbReference>
<accession>A0A1I4ZRW5</accession>
<feature type="domain" description="Helicase C-terminal" evidence="5">
    <location>
        <begin position="1006"/>
        <end position="1195"/>
    </location>
</feature>
<dbReference type="GO" id="GO:0005524">
    <property type="term" value="F:ATP binding"/>
    <property type="evidence" value="ECO:0007669"/>
    <property type="project" value="UniProtKB-KW"/>
</dbReference>
<dbReference type="STRING" id="578942.SAMN05216289_12815"/>
<feature type="domain" description="Helicase ATP-binding" evidence="4">
    <location>
        <begin position="105"/>
        <end position="398"/>
    </location>
</feature>
<dbReference type="PANTHER" id="PTHR47957">
    <property type="entry name" value="ATP-DEPENDENT HELICASE HRQ1"/>
    <property type="match status" value="1"/>
</dbReference>
<dbReference type="Pfam" id="PF00271">
    <property type="entry name" value="Helicase_C"/>
    <property type="match status" value="1"/>
</dbReference>
<keyword evidence="6" id="KW-0347">Helicase</keyword>
<dbReference type="RefSeq" id="WP_092409666.1">
    <property type="nucleotide sequence ID" value="NZ_FOVF01000028.1"/>
</dbReference>
<dbReference type="PANTHER" id="PTHR47957:SF3">
    <property type="entry name" value="ATP-DEPENDENT HELICASE HRQ1"/>
    <property type="match status" value="1"/>
</dbReference>
<dbReference type="GO" id="GO:0036297">
    <property type="term" value="P:interstrand cross-link repair"/>
    <property type="evidence" value="ECO:0007669"/>
    <property type="project" value="TreeGrafter"/>
</dbReference>
<evidence type="ECO:0000256" key="3">
    <source>
        <dbReference type="SAM" id="MobiDB-lite"/>
    </source>
</evidence>
<evidence type="ECO:0000313" key="6">
    <source>
        <dbReference type="EMBL" id="SFN52730.1"/>
    </source>
</evidence>
<dbReference type="SMART" id="SM00487">
    <property type="entry name" value="DEXDc"/>
    <property type="match status" value="1"/>
</dbReference>
<dbReference type="InterPro" id="IPR014001">
    <property type="entry name" value="Helicase_ATP-bd"/>
</dbReference>
<dbReference type="Pfam" id="PF09369">
    <property type="entry name" value="MZB"/>
    <property type="match status" value="1"/>
</dbReference>
<dbReference type="SUPFAM" id="SSF52540">
    <property type="entry name" value="P-loop containing nucleoside triphosphate hydrolases"/>
    <property type="match status" value="2"/>
</dbReference>
<protein>
    <submittedName>
        <fullName evidence="6">Helicase conserved C-terminal domain-containing protein</fullName>
    </submittedName>
</protein>
<gene>
    <name evidence="6" type="ORF">SAMN05216289_12815</name>
</gene>
<evidence type="ECO:0000256" key="1">
    <source>
        <dbReference type="ARBA" id="ARBA00022741"/>
    </source>
</evidence>
<keyword evidence="2" id="KW-0067">ATP-binding</keyword>
<evidence type="ECO:0000259" key="5">
    <source>
        <dbReference type="PROSITE" id="PS51194"/>
    </source>
</evidence>
<keyword evidence="7" id="KW-1185">Reference proteome</keyword>
<dbReference type="InterPro" id="IPR018973">
    <property type="entry name" value="MZB"/>
</dbReference>
<dbReference type="Proteomes" id="UP000198575">
    <property type="component" value="Unassembled WGS sequence"/>
</dbReference>
<dbReference type="GO" id="GO:0043138">
    <property type="term" value="F:3'-5' DNA helicase activity"/>
    <property type="evidence" value="ECO:0007669"/>
    <property type="project" value="TreeGrafter"/>
</dbReference>
<keyword evidence="6" id="KW-0378">Hydrolase</keyword>